<comment type="caution">
    <text evidence="2">The sequence shown here is derived from an EMBL/GenBank/DDBJ whole genome shotgun (WGS) entry which is preliminary data.</text>
</comment>
<protein>
    <submittedName>
        <fullName evidence="2">MFS transporter</fullName>
    </submittedName>
</protein>
<gene>
    <name evidence="2" type="ORF">C1I98_33010</name>
</gene>
<feature type="transmembrane region" description="Helical" evidence="1">
    <location>
        <begin position="30"/>
        <end position="49"/>
    </location>
</feature>
<keyword evidence="3" id="KW-1185">Reference proteome</keyword>
<evidence type="ECO:0000313" key="3">
    <source>
        <dbReference type="Proteomes" id="UP000248544"/>
    </source>
</evidence>
<name>A0A2W2G1V9_9ACTN</name>
<feature type="transmembrane region" description="Helical" evidence="1">
    <location>
        <begin position="56"/>
        <end position="78"/>
    </location>
</feature>
<evidence type="ECO:0000313" key="2">
    <source>
        <dbReference type="EMBL" id="PZG28127.1"/>
    </source>
</evidence>
<keyword evidence="1" id="KW-0472">Membrane</keyword>
<proteinExistence type="predicted"/>
<organism evidence="2 3">
    <name type="scientific">Spongiactinospora gelatinilytica</name>
    <dbReference type="NCBI Taxonomy" id="2666298"/>
    <lineage>
        <taxon>Bacteria</taxon>
        <taxon>Bacillati</taxon>
        <taxon>Actinomycetota</taxon>
        <taxon>Actinomycetes</taxon>
        <taxon>Streptosporangiales</taxon>
        <taxon>Streptosporangiaceae</taxon>
        <taxon>Spongiactinospora</taxon>
    </lineage>
</organism>
<evidence type="ECO:0000256" key="1">
    <source>
        <dbReference type="SAM" id="Phobius"/>
    </source>
</evidence>
<sequence length="181" mass="18649">MRLLRAAAFAAVSVVLGVGAHAFAGGAVSALSAFVALLFSFGPAHALAGRERPLGVILPTLAASQAGLHVLFSAAHAIEPPAAAHGHAHSAAITIDLGMLVMHGWAVVLAAIWLARGEALLWALTRRFAVRLAPVLIVSPVPYGRPVAFIPAEHPVPRYSLRLGHGMGRRGPPGALRTVSA</sequence>
<keyword evidence="1" id="KW-0812">Transmembrane</keyword>
<feature type="transmembrane region" description="Helical" evidence="1">
    <location>
        <begin position="90"/>
        <end position="115"/>
    </location>
</feature>
<reference evidence="2 3" key="1">
    <citation type="submission" date="2018-01" db="EMBL/GenBank/DDBJ databases">
        <title>Draft genome sequence of Sphaerisporangium sp. 7K107.</title>
        <authorList>
            <person name="Sahin N."/>
            <person name="Saygin H."/>
            <person name="Ay H."/>
        </authorList>
    </citation>
    <scope>NUCLEOTIDE SEQUENCE [LARGE SCALE GENOMIC DNA]</scope>
    <source>
        <strain evidence="2 3">7K107</strain>
    </source>
</reference>
<dbReference type="EMBL" id="POUA01000404">
    <property type="protein sequence ID" value="PZG28127.1"/>
    <property type="molecule type" value="Genomic_DNA"/>
</dbReference>
<dbReference type="Proteomes" id="UP000248544">
    <property type="component" value="Unassembled WGS sequence"/>
</dbReference>
<keyword evidence="1" id="KW-1133">Transmembrane helix</keyword>
<dbReference type="AlphaFoldDB" id="A0A2W2G1V9"/>
<accession>A0A2W2G1V9</accession>